<proteinExistence type="predicted"/>
<dbReference type="AlphaFoldDB" id="A0A9K3NMI3"/>
<dbReference type="Proteomes" id="UP000215914">
    <property type="component" value="Unassembled WGS sequence"/>
</dbReference>
<sequence>MSKFLGEILTKYGIHLLHVNALGLPQVTHFEFIYRAQKIEPTFEMFNFFYYVTYTGGFYSFNSRTADVLPCSRDPPKSFHDWKHKFFYIRCGVIPIDMHYRTESEGVPKVAVWFIRR</sequence>
<protein>
    <submittedName>
        <fullName evidence="1">Uncharacterized protein</fullName>
    </submittedName>
</protein>
<evidence type="ECO:0000313" key="2">
    <source>
        <dbReference type="Proteomes" id="UP000215914"/>
    </source>
</evidence>
<gene>
    <name evidence="1" type="ORF">HanXRQr2_Chr05g0200861</name>
</gene>
<organism evidence="1 2">
    <name type="scientific">Helianthus annuus</name>
    <name type="common">Common sunflower</name>
    <dbReference type="NCBI Taxonomy" id="4232"/>
    <lineage>
        <taxon>Eukaryota</taxon>
        <taxon>Viridiplantae</taxon>
        <taxon>Streptophyta</taxon>
        <taxon>Embryophyta</taxon>
        <taxon>Tracheophyta</taxon>
        <taxon>Spermatophyta</taxon>
        <taxon>Magnoliopsida</taxon>
        <taxon>eudicotyledons</taxon>
        <taxon>Gunneridae</taxon>
        <taxon>Pentapetalae</taxon>
        <taxon>asterids</taxon>
        <taxon>campanulids</taxon>
        <taxon>Asterales</taxon>
        <taxon>Asteraceae</taxon>
        <taxon>Asteroideae</taxon>
        <taxon>Heliantheae alliance</taxon>
        <taxon>Heliantheae</taxon>
        <taxon>Helianthus</taxon>
    </lineage>
</organism>
<accession>A0A9K3NMI3</accession>
<comment type="caution">
    <text evidence="1">The sequence shown here is derived from an EMBL/GenBank/DDBJ whole genome shotgun (WGS) entry which is preliminary data.</text>
</comment>
<dbReference type="PANTHER" id="PTHR31099">
    <property type="entry name" value="OS06G0165300 PROTEIN"/>
    <property type="match status" value="1"/>
</dbReference>
<dbReference type="Gramene" id="mRNA:HanXRQr2_Chr05g0200861">
    <property type="protein sequence ID" value="CDS:HanXRQr2_Chr05g0200861.1"/>
    <property type="gene ID" value="HanXRQr2_Chr05g0200861"/>
</dbReference>
<reference evidence="1" key="2">
    <citation type="submission" date="2020-06" db="EMBL/GenBank/DDBJ databases">
        <title>Helianthus annuus Genome sequencing and assembly Release 2.</title>
        <authorList>
            <person name="Gouzy J."/>
            <person name="Langlade N."/>
            <person name="Munos S."/>
        </authorList>
    </citation>
    <scope>NUCLEOTIDE SEQUENCE</scope>
    <source>
        <tissue evidence="1">Leaves</tissue>
    </source>
</reference>
<evidence type="ECO:0000313" key="1">
    <source>
        <dbReference type="EMBL" id="KAF5804758.1"/>
    </source>
</evidence>
<dbReference type="PANTHER" id="PTHR31099:SF49">
    <property type="entry name" value="MYOSIN HEAVY CHAIN-LIKE PROTEIN"/>
    <property type="match status" value="1"/>
</dbReference>
<reference evidence="1" key="1">
    <citation type="journal article" date="2017" name="Nature">
        <title>The sunflower genome provides insights into oil metabolism, flowering and Asterid evolution.</title>
        <authorList>
            <person name="Badouin H."/>
            <person name="Gouzy J."/>
            <person name="Grassa C.J."/>
            <person name="Murat F."/>
            <person name="Staton S.E."/>
            <person name="Cottret L."/>
            <person name="Lelandais-Briere C."/>
            <person name="Owens G.L."/>
            <person name="Carrere S."/>
            <person name="Mayjonade B."/>
            <person name="Legrand L."/>
            <person name="Gill N."/>
            <person name="Kane N.C."/>
            <person name="Bowers J.E."/>
            <person name="Hubner S."/>
            <person name="Bellec A."/>
            <person name="Berard A."/>
            <person name="Berges H."/>
            <person name="Blanchet N."/>
            <person name="Boniface M.C."/>
            <person name="Brunel D."/>
            <person name="Catrice O."/>
            <person name="Chaidir N."/>
            <person name="Claudel C."/>
            <person name="Donnadieu C."/>
            <person name="Faraut T."/>
            <person name="Fievet G."/>
            <person name="Helmstetter N."/>
            <person name="King M."/>
            <person name="Knapp S.J."/>
            <person name="Lai Z."/>
            <person name="Le Paslier M.C."/>
            <person name="Lippi Y."/>
            <person name="Lorenzon L."/>
            <person name="Mandel J.R."/>
            <person name="Marage G."/>
            <person name="Marchand G."/>
            <person name="Marquand E."/>
            <person name="Bret-Mestries E."/>
            <person name="Morien E."/>
            <person name="Nambeesan S."/>
            <person name="Nguyen T."/>
            <person name="Pegot-Espagnet P."/>
            <person name="Pouilly N."/>
            <person name="Raftis F."/>
            <person name="Sallet E."/>
            <person name="Schiex T."/>
            <person name="Thomas J."/>
            <person name="Vandecasteele C."/>
            <person name="Vares D."/>
            <person name="Vear F."/>
            <person name="Vautrin S."/>
            <person name="Crespi M."/>
            <person name="Mangin B."/>
            <person name="Burke J.M."/>
            <person name="Salse J."/>
            <person name="Munos S."/>
            <person name="Vincourt P."/>
            <person name="Rieseberg L.H."/>
            <person name="Langlade N.B."/>
        </authorList>
    </citation>
    <scope>NUCLEOTIDE SEQUENCE</scope>
    <source>
        <tissue evidence="1">Leaves</tissue>
    </source>
</reference>
<name>A0A9K3NMI3_HELAN</name>
<dbReference type="EMBL" id="MNCJ02000320">
    <property type="protein sequence ID" value="KAF5804758.1"/>
    <property type="molecule type" value="Genomic_DNA"/>
</dbReference>
<keyword evidence="2" id="KW-1185">Reference proteome</keyword>